<gene>
    <name evidence="2" type="ORF">DFP89_101279</name>
</gene>
<keyword evidence="3" id="KW-1185">Reference proteome</keyword>
<evidence type="ECO:0000313" key="2">
    <source>
        <dbReference type="EMBL" id="RCW88843.1"/>
    </source>
</evidence>
<comment type="caution">
    <text evidence="2">The sequence shown here is derived from an EMBL/GenBank/DDBJ whole genome shotgun (WGS) entry which is preliminary data.</text>
</comment>
<dbReference type="InterPro" id="IPR009937">
    <property type="entry name" value="Phage_holin_3_6"/>
</dbReference>
<feature type="transmembrane region" description="Helical" evidence="1">
    <location>
        <begin position="21"/>
        <end position="41"/>
    </location>
</feature>
<protein>
    <submittedName>
        <fullName evidence="2">Putative superfamily III holin-X</fullName>
    </submittedName>
</protein>
<dbReference type="AlphaFoldDB" id="A0A368Z8V2"/>
<feature type="transmembrane region" description="Helical" evidence="1">
    <location>
        <begin position="53"/>
        <end position="75"/>
    </location>
</feature>
<sequence length="214" mass="23040">MFIYGRKMQLALTDKLRRGGLMAGAGAVLLVGLGFLLAALWTWLATYLEWGPLWASLAIGAGFVSIGFVLMLMAAREKHPTPSTDELRAEIEERANLMVDAALDKASQKATRLMDAAGQRVQTLSDRVVYGADRYADRAEAQAQAAAQRIREASDSGLKVASETLEDVTARVKHSNTAAIAPLIGAFAIGLTLASRLRNRHRGDDDWDNSGNGA</sequence>
<proteinExistence type="predicted"/>
<name>A0A368Z8V2_9RHOB</name>
<reference evidence="2 3" key="1">
    <citation type="submission" date="2018-07" db="EMBL/GenBank/DDBJ databases">
        <title>Genomic Encyclopedia of Type Strains, Phase III (KMG-III): the genomes of soil and plant-associated and newly described type strains.</title>
        <authorList>
            <person name="Whitman W."/>
        </authorList>
    </citation>
    <scope>NUCLEOTIDE SEQUENCE [LARGE SCALE GENOMIC DNA]</scope>
    <source>
        <strain evidence="2 3">CECT 8525</strain>
    </source>
</reference>
<organism evidence="2 3">
    <name type="scientific">Paracoccus lutimaris</name>
    <dbReference type="NCBI Taxonomy" id="1490030"/>
    <lineage>
        <taxon>Bacteria</taxon>
        <taxon>Pseudomonadati</taxon>
        <taxon>Pseudomonadota</taxon>
        <taxon>Alphaproteobacteria</taxon>
        <taxon>Rhodobacterales</taxon>
        <taxon>Paracoccaceae</taxon>
        <taxon>Paracoccus</taxon>
    </lineage>
</organism>
<dbReference type="Proteomes" id="UP000253345">
    <property type="component" value="Unassembled WGS sequence"/>
</dbReference>
<dbReference type="EMBL" id="QPJL01000001">
    <property type="protein sequence ID" value="RCW88843.1"/>
    <property type="molecule type" value="Genomic_DNA"/>
</dbReference>
<keyword evidence="1" id="KW-0812">Transmembrane</keyword>
<evidence type="ECO:0000313" key="3">
    <source>
        <dbReference type="Proteomes" id="UP000253345"/>
    </source>
</evidence>
<keyword evidence="1" id="KW-1133">Transmembrane helix</keyword>
<accession>A0A368Z8V2</accession>
<dbReference type="Pfam" id="PF07332">
    <property type="entry name" value="Phage_holin_3_6"/>
    <property type="match status" value="1"/>
</dbReference>
<dbReference type="OrthoDB" id="7773672at2"/>
<keyword evidence="1" id="KW-0472">Membrane</keyword>
<evidence type="ECO:0000256" key="1">
    <source>
        <dbReference type="SAM" id="Phobius"/>
    </source>
</evidence>